<dbReference type="SUPFAM" id="SSF81301">
    <property type="entry name" value="Nucleotidyltransferase"/>
    <property type="match status" value="1"/>
</dbReference>
<dbReference type="InterPro" id="IPR025184">
    <property type="entry name" value="AadA_C"/>
</dbReference>
<evidence type="ECO:0000313" key="6">
    <source>
        <dbReference type="EMBL" id="NJP51354.1"/>
    </source>
</evidence>
<gene>
    <name evidence="6" type="ORF">HCJ93_15080</name>
</gene>
<dbReference type="PIRSF" id="PIRSF000819">
    <property type="entry name" value="Streptomycin_3-adenylyltransf"/>
    <property type="match status" value="1"/>
</dbReference>
<dbReference type="InterPro" id="IPR043519">
    <property type="entry name" value="NT_sf"/>
</dbReference>
<protein>
    <submittedName>
        <fullName evidence="6">DUF4111 domain-containing protein</fullName>
    </submittedName>
</protein>
<evidence type="ECO:0000259" key="5">
    <source>
        <dbReference type="Pfam" id="PF18765"/>
    </source>
</evidence>
<proteinExistence type="predicted"/>
<organism evidence="6 7">
    <name type="scientific">Streptomyces composti</name>
    <dbReference type="NCBI Taxonomy" id="2720025"/>
    <lineage>
        <taxon>Bacteria</taxon>
        <taxon>Bacillati</taxon>
        <taxon>Actinomycetota</taxon>
        <taxon>Actinomycetes</taxon>
        <taxon>Kitasatosporales</taxon>
        <taxon>Streptomycetaceae</taxon>
        <taxon>Streptomyces</taxon>
    </lineage>
</organism>
<evidence type="ECO:0000256" key="2">
    <source>
        <dbReference type="ARBA" id="ARBA00023251"/>
    </source>
</evidence>
<dbReference type="RefSeq" id="WP_167996201.1">
    <property type="nucleotide sequence ID" value="NZ_JAATEM010000016.1"/>
</dbReference>
<feature type="domain" description="Adenylyltransferase AadA C-terminal" evidence="4">
    <location>
        <begin position="142"/>
        <end position="243"/>
    </location>
</feature>
<dbReference type="InterPro" id="IPR041633">
    <property type="entry name" value="Polbeta"/>
</dbReference>
<dbReference type="CDD" id="cd05403">
    <property type="entry name" value="NT_KNTase_like"/>
    <property type="match status" value="1"/>
</dbReference>
<evidence type="ECO:0000256" key="1">
    <source>
        <dbReference type="ARBA" id="ARBA00022679"/>
    </source>
</evidence>
<accession>A0ABX1A9P4</accession>
<reference evidence="6 7" key="1">
    <citation type="submission" date="2020-03" db="EMBL/GenBank/DDBJ databases">
        <title>WGS of actinomycetes isolated from Thailand.</title>
        <authorList>
            <person name="Thawai C."/>
        </authorList>
    </citation>
    <scope>NUCLEOTIDE SEQUENCE [LARGE SCALE GENOMIC DNA]</scope>
    <source>
        <strain evidence="6 7">SBST2-5</strain>
    </source>
</reference>
<dbReference type="EMBL" id="JAATEM010000016">
    <property type="protein sequence ID" value="NJP51354.1"/>
    <property type="molecule type" value="Genomic_DNA"/>
</dbReference>
<keyword evidence="1" id="KW-0808">Transferase</keyword>
<evidence type="ECO:0000313" key="7">
    <source>
        <dbReference type="Proteomes" id="UP000730591"/>
    </source>
</evidence>
<keyword evidence="2" id="KW-0046">Antibiotic resistance</keyword>
<evidence type="ECO:0000259" key="4">
    <source>
        <dbReference type="Pfam" id="PF13427"/>
    </source>
</evidence>
<feature type="domain" description="Polymerase beta nucleotidyltransferase" evidence="5">
    <location>
        <begin position="20"/>
        <end position="67"/>
    </location>
</feature>
<dbReference type="Gene3D" id="3.30.460.10">
    <property type="entry name" value="Beta Polymerase, domain 2"/>
    <property type="match status" value="1"/>
</dbReference>
<dbReference type="Proteomes" id="UP000730591">
    <property type="component" value="Unassembled WGS sequence"/>
</dbReference>
<dbReference type="InterPro" id="IPR024172">
    <property type="entry name" value="AadA/Aad9"/>
</dbReference>
<comment type="catalytic activity">
    <reaction evidence="3">
        <text>spectinomycin + ATP = 9-O-adenylylspectinomycin + diphosphate</text>
        <dbReference type="Rhea" id="RHEA:63228"/>
        <dbReference type="ChEBI" id="CHEBI:30616"/>
        <dbReference type="ChEBI" id="CHEBI:33019"/>
        <dbReference type="ChEBI" id="CHEBI:146260"/>
        <dbReference type="ChEBI" id="CHEBI:146261"/>
    </reaction>
</comment>
<keyword evidence="7" id="KW-1185">Reference proteome</keyword>
<sequence>MPDGSGVGRLAELVLRHLGDDVLGAYLHGSATLGGLRPHSDIDLLVVTRRSLGEVRRRALTDALMRVSGGGRRPVELSCVVRDAVRPWRYPPECDFLYGEWRREEYERGAVPLPGPCPDLALLLTVVLGAGAPVYGPPPARLLDPVPHTDVLRAMRDGIPDLLAGLETDTRNVLLTLCRIWLTFSTGEIRSKEAAAGWALERIPHARHRAVVAHARAVCTGEEKQERWEELRDGIAPAARFLVRAIGAAGAGRAAVAR</sequence>
<name>A0ABX1A9P4_9ACTN</name>
<dbReference type="Pfam" id="PF18765">
    <property type="entry name" value="Polbeta"/>
    <property type="match status" value="1"/>
</dbReference>
<dbReference type="Pfam" id="PF13427">
    <property type="entry name" value="AadA_C"/>
    <property type="match status" value="1"/>
</dbReference>
<evidence type="ECO:0000256" key="3">
    <source>
        <dbReference type="ARBA" id="ARBA00047831"/>
    </source>
</evidence>
<comment type="caution">
    <text evidence="6">The sequence shown here is derived from an EMBL/GenBank/DDBJ whole genome shotgun (WGS) entry which is preliminary data.</text>
</comment>